<keyword evidence="4" id="KW-1133">Transmembrane helix</keyword>
<evidence type="ECO:0000256" key="2">
    <source>
        <dbReference type="ARBA" id="ARBA00022692"/>
    </source>
</evidence>
<sequence>MREQITRWMVGGAIGALALGAAACGEDPVTGGFGHGSPCQIDEDCGPGLVCSAGVCAADPNGNIDEDTGDDPLNPDDPDGGDDTDTGNNPDTGTDTGTDPNPDTGTDPIDPVDPGVDRRDDRPVNPQCVYGERGDTFVPDETWSFRVEGSIPYATYDGHGSAGSFAGHAINQVMMTPAVANLTDDNDDGVINEQDIPEVIFTTFLTNENRSGNESWDTLITGVLRAVSGDDGSHLWSVGYREIEAFRGKSPADYRVSVGFQPAASVAVGDINNDGKAEIIAALFDYQSFGHLGFAALSNEGEILWISDDVAPTLNSWWGGPSIADIDGDGEPEIVVGSVVYDNQGRVMWDGREAPGLSVTDTLGTNRNLGPLSVVADLDLVDDSPTGTRTQEIITGNAAFTHDGQKLWESPMGDGFPAVADFNGSGFPEVVVVSDGTVRIHDGRTGTLVWGPVTVGAGRLGAPTIADFTGDGRNEIGIAGSTKYVALRVDYGLPGADNTPTYSEARLWERTTQDQSSNVTGSSVFDFNGDGRAEVVYNDELFLRVYDGPTGQVLFEAANPSFTALENPVIVDVDNDGTANIVVATNDFECGDQINCTPGIAGVRVFSDANDNWVATRRIWNQHAYSINNVNEDGSIPAEPTPSYRDHNTFRLNSLTTIDPQAAPDLLAEAPEVVADGCDMAVSVWVTNSGAVNVGPDMAVSFYVVRNGNRQYLDTGYTTQGLEPGQSERVRLGLNLPSGSYDIIAVVDDVNGTGSRNECNEDNNTILIEGGYSC</sequence>
<dbReference type="InterPro" id="IPR013517">
    <property type="entry name" value="FG-GAP"/>
</dbReference>
<evidence type="ECO:0000313" key="7">
    <source>
        <dbReference type="EMBL" id="RVU43634.1"/>
    </source>
</evidence>
<evidence type="ECO:0000256" key="6">
    <source>
        <dbReference type="SAM" id="MobiDB-lite"/>
    </source>
</evidence>
<dbReference type="EMBL" id="SADD01000006">
    <property type="protein sequence ID" value="RVU43634.1"/>
    <property type="molecule type" value="Genomic_DNA"/>
</dbReference>
<evidence type="ECO:0000313" key="8">
    <source>
        <dbReference type="Proteomes" id="UP000282926"/>
    </source>
</evidence>
<keyword evidence="2" id="KW-0812">Transmembrane</keyword>
<feature type="region of interest" description="Disordered" evidence="6">
    <location>
        <begin position="62"/>
        <end position="135"/>
    </location>
</feature>
<proteinExistence type="predicted"/>
<evidence type="ECO:0000256" key="4">
    <source>
        <dbReference type="ARBA" id="ARBA00022989"/>
    </source>
</evidence>
<dbReference type="PANTHER" id="PTHR21419:SF23">
    <property type="entry name" value="PROTEIN DEFECTIVE IN EXINE FORMATION 1"/>
    <property type="match status" value="1"/>
</dbReference>
<dbReference type="InterPro" id="IPR013783">
    <property type="entry name" value="Ig-like_fold"/>
</dbReference>
<keyword evidence="8" id="KW-1185">Reference proteome</keyword>
<comment type="subcellular location">
    <subcellularLocation>
        <location evidence="1">Membrane</location>
        <topology evidence="1">Single-pass membrane protein</topology>
    </subcellularLocation>
</comment>
<comment type="caution">
    <text evidence="7">The sequence shown here is derived from an EMBL/GenBank/DDBJ whole genome shotgun (WGS) entry which is preliminary data.</text>
</comment>
<accession>A0ABY0CSJ6</accession>
<reference evidence="7 8" key="1">
    <citation type="submission" date="2019-01" db="EMBL/GenBank/DDBJ databases">
        <title>Lujinxingia litoralis gen. nov., sp. nov. and Lujinxingia sediminis gen. nov., sp. nov., new members in the order Bradymonadales, isolated from coastal sediment.</title>
        <authorList>
            <person name="Li C.-M."/>
        </authorList>
    </citation>
    <scope>NUCLEOTIDE SEQUENCE [LARGE SCALE GENOMIC DNA]</scope>
    <source>
        <strain evidence="7 8">SEH01</strain>
    </source>
</reference>
<dbReference type="InterPro" id="IPR028994">
    <property type="entry name" value="Integrin_alpha_N"/>
</dbReference>
<dbReference type="InterPro" id="IPR045232">
    <property type="entry name" value="FAM234"/>
</dbReference>
<feature type="compositionally biased region" description="Acidic residues" evidence="6">
    <location>
        <begin position="64"/>
        <end position="85"/>
    </location>
</feature>
<dbReference type="Proteomes" id="UP000282926">
    <property type="component" value="Unassembled WGS sequence"/>
</dbReference>
<dbReference type="Gene3D" id="2.60.40.10">
    <property type="entry name" value="Immunoglobulins"/>
    <property type="match status" value="1"/>
</dbReference>
<evidence type="ECO:0000256" key="1">
    <source>
        <dbReference type="ARBA" id="ARBA00004167"/>
    </source>
</evidence>
<name>A0ABY0CSJ6_9DELT</name>
<dbReference type="RefSeq" id="WP_127780460.1">
    <property type="nucleotide sequence ID" value="NZ_SADD01000006.1"/>
</dbReference>
<dbReference type="Pfam" id="PF13517">
    <property type="entry name" value="FG-GAP_3"/>
    <property type="match status" value="1"/>
</dbReference>
<organism evidence="7 8">
    <name type="scientific">Lujinxingia sediminis</name>
    <dbReference type="NCBI Taxonomy" id="2480984"/>
    <lineage>
        <taxon>Bacteria</taxon>
        <taxon>Deltaproteobacteria</taxon>
        <taxon>Bradymonadales</taxon>
        <taxon>Lujinxingiaceae</taxon>
        <taxon>Lujinxingia</taxon>
    </lineage>
</organism>
<dbReference type="Gene3D" id="2.130.10.130">
    <property type="entry name" value="Integrin alpha, N-terminal"/>
    <property type="match status" value="1"/>
</dbReference>
<evidence type="ECO:0008006" key="9">
    <source>
        <dbReference type="Google" id="ProtNLM"/>
    </source>
</evidence>
<evidence type="ECO:0000256" key="5">
    <source>
        <dbReference type="ARBA" id="ARBA00023136"/>
    </source>
</evidence>
<dbReference type="PROSITE" id="PS51257">
    <property type="entry name" value="PROKAR_LIPOPROTEIN"/>
    <property type="match status" value="1"/>
</dbReference>
<feature type="compositionally biased region" description="Low complexity" evidence="6">
    <location>
        <begin position="86"/>
        <end position="114"/>
    </location>
</feature>
<dbReference type="SUPFAM" id="SSF69318">
    <property type="entry name" value="Integrin alpha N-terminal domain"/>
    <property type="match status" value="1"/>
</dbReference>
<dbReference type="PANTHER" id="PTHR21419">
    <property type="match status" value="1"/>
</dbReference>
<protein>
    <recommendedName>
        <fullName evidence="9">CARDB domain-containing protein</fullName>
    </recommendedName>
</protein>
<evidence type="ECO:0000256" key="3">
    <source>
        <dbReference type="ARBA" id="ARBA00022729"/>
    </source>
</evidence>
<keyword evidence="3" id="KW-0732">Signal</keyword>
<keyword evidence="5" id="KW-0472">Membrane</keyword>
<gene>
    <name evidence="7" type="ORF">EA187_12470</name>
</gene>